<dbReference type="Proteomes" id="UP000286098">
    <property type="component" value="Unassembled WGS sequence"/>
</dbReference>
<evidence type="ECO:0000313" key="2">
    <source>
        <dbReference type="EMBL" id="RNT46616.1"/>
    </source>
</evidence>
<evidence type="ECO:0000313" key="3">
    <source>
        <dbReference type="Proteomes" id="UP000286098"/>
    </source>
</evidence>
<feature type="region of interest" description="Disordered" evidence="1">
    <location>
        <begin position="68"/>
        <end position="111"/>
    </location>
</feature>
<feature type="compositionally biased region" description="Low complexity" evidence="1">
    <location>
        <begin position="68"/>
        <end position="82"/>
    </location>
</feature>
<dbReference type="AlphaFoldDB" id="A0AAX1WKY9"/>
<proteinExistence type="predicted"/>
<organism evidence="2 3">
    <name type="scientific">Enterobacter roggenkampii</name>
    <dbReference type="NCBI Taxonomy" id="1812935"/>
    <lineage>
        <taxon>Bacteria</taxon>
        <taxon>Pseudomonadati</taxon>
        <taxon>Pseudomonadota</taxon>
        <taxon>Gammaproteobacteria</taxon>
        <taxon>Enterobacterales</taxon>
        <taxon>Enterobacteriaceae</taxon>
        <taxon>Enterobacter</taxon>
        <taxon>Enterobacter cloacae complex</taxon>
    </lineage>
</organism>
<reference evidence="2 3" key="1">
    <citation type="submission" date="2018-10" db="EMBL/GenBank/DDBJ databases">
        <authorList>
            <person name="Vanduin D."/>
            <person name="Fouts D."/>
            <person name="Wright M."/>
            <person name="Sutton G."/>
            <person name="Nguyen K."/>
            <person name="Kreiswirth B."/>
            <person name="Chen L."/>
            <person name="Rojas L."/>
            <person name="Hujer A."/>
            <person name="Hujer K."/>
            <person name="Bonomo R."/>
            <person name="Adams M."/>
        </authorList>
    </citation>
    <scope>NUCLEOTIDE SEQUENCE [LARGE SCALE GENOMIC DNA]</scope>
    <source>
        <strain evidence="2 3">CRK0054</strain>
    </source>
</reference>
<feature type="compositionally biased region" description="Basic and acidic residues" evidence="1">
    <location>
        <begin position="102"/>
        <end position="111"/>
    </location>
</feature>
<comment type="caution">
    <text evidence="2">The sequence shown here is derived from an EMBL/GenBank/DDBJ whole genome shotgun (WGS) entry which is preliminary data.</text>
</comment>
<gene>
    <name evidence="2" type="ORF">B9059_004670</name>
</gene>
<accession>A0AAX1WKY9</accession>
<protein>
    <submittedName>
        <fullName evidence="2">Uncharacterized protein</fullName>
    </submittedName>
</protein>
<dbReference type="EMBL" id="NEYZ02000021">
    <property type="protein sequence ID" value="RNT46616.1"/>
    <property type="molecule type" value="Genomic_DNA"/>
</dbReference>
<feature type="region of interest" description="Disordered" evidence="1">
    <location>
        <begin position="31"/>
        <end position="53"/>
    </location>
</feature>
<name>A0AAX1WKY9_9ENTR</name>
<evidence type="ECO:0000256" key="1">
    <source>
        <dbReference type="SAM" id="MobiDB-lite"/>
    </source>
</evidence>
<sequence length="111" mass="11909">MQRNAIVRANCHGYGPAWRGVAWRGVAWRGGSETRSANPLKTPESHFWPPSAPGQRCCPVVEPHSARAAAAHPPGSAEPASGFGLTLGSDGEGQRLRLLRPCRPERLHRAG</sequence>